<evidence type="ECO:0000313" key="5">
    <source>
        <dbReference type="Proteomes" id="UP001497644"/>
    </source>
</evidence>
<dbReference type="EMBL" id="OZ034828">
    <property type="protein sequence ID" value="CAL1684292.1"/>
    <property type="molecule type" value="Genomic_DNA"/>
</dbReference>
<dbReference type="PANTHER" id="PTHR11242">
    <property type="entry name" value="ARYL HYDROCARBON RECEPTOR INTERACTING PROTEIN RELATED"/>
    <property type="match status" value="1"/>
</dbReference>
<evidence type="ECO:0000256" key="2">
    <source>
        <dbReference type="ARBA" id="ARBA00022803"/>
    </source>
</evidence>
<organism evidence="4 5">
    <name type="scientific">Lasius platythorax</name>
    <dbReference type="NCBI Taxonomy" id="488582"/>
    <lineage>
        <taxon>Eukaryota</taxon>
        <taxon>Metazoa</taxon>
        <taxon>Ecdysozoa</taxon>
        <taxon>Arthropoda</taxon>
        <taxon>Hexapoda</taxon>
        <taxon>Insecta</taxon>
        <taxon>Pterygota</taxon>
        <taxon>Neoptera</taxon>
        <taxon>Endopterygota</taxon>
        <taxon>Hymenoptera</taxon>
        <taxon>Apocrita</taxon>
        <taxon>Aculeata</taxon>
        <taxon>Formicoidea</taxon>
        <taxon>Formicidae</taxon>
        <taxon>Formicinae</taxon>
        <taxon>Lasius</taxon>
        <taxon>Lasius</taxon>
    </lineage>
</organism>
<dbReference type="InterPro" id="IPR019734">
    <property type="entry name" value="TPR_rpt"/>
</dbReference>
<sequence length="101" mass="11966">MLEQLMLIEKPNDEEWLSLNQIKTPLLLNYAQCKPLNKEYYLVIEHCSTVLKTEPDNVKALYRRGKAYISTRDEKNAIKDLRRATEIDSFLTFPITFRLIF</sequence>
<keyword evidence="5" id="KW-1185">Reference proteome</keyword>
<dbReference type="PANTHER" id="PTHR11242:SF0">
    <property type="entry name" value="TPR_REGION DOMAIN-CONTAINING PROTEIN"/>
    <property type="match status" value="1"/>
</dbReference>
<evidence type="ECO:0000256" key="3">
    <source>
        <dbReference type="PROSITE-ProRule" id="PRU00339"/>
    </source>
</evidence>
<gene>
    <name evidence="4" type="ORF">LPLAT_LOCUS9951</name>
</gene>
<dbReference type="Pfam" id="PF13181">
    <property type="entry name" value="TPR_8"/>
    <property type="match status" value="1"/>
</dbReference>
<accession>A0AAV2NWD0</accession>
<name>A0AAV2NWD0_9HYME</name>
<protein>
    <submittedName>
        <fullName evidence="4">Uncharacterized protein</fullName>
    </submittedName>
</protein>
<dbReference type="Gene3D" id="1.25.40.10">
    <property type="entry name" value="Tetratricopeptide repeat domain"/>
    <property type="match status" value="1"/>
</dbReference>
<evidence type="ECO:0000313" key="4">
    <source>
        <dbReference type="EMBL" id="CAL1684292.1"/>
    </source>
</evidence>
<dbReference type="SUPFAM" id="SSF48452">
    <property type="entry name" value="TPR-like"/>
    <property type="match status" value="1"/>
</dbReference>
<keyword evidence="2 3" id="KW-0802">TPR repeat</keyword>
<reference evidence="4" key="1">
    <citation type="submission" date="2024-04" db="EMBL/GenBank/DDBJ databases">
        <authorList>
            <consortium name="Molecular Ecology Group"/>
        </authorList>
    </citation>
    <scope>NUCLEOTIDE SEQUENCE</scope>
</reference>
<dbReference type="InterPro" id="IPR011990">
    <property type="entry name" value="TPR-like_helical_dom_sf"/>
</dbReference>
<keyword evidence="1" id="KW-0677">Repeat</keyword>
<feature type="repeat" description="TPR" evidence="3">
    <location>
        <begin position="58"/>
        <end position="91"/>
    </location>
</feature>
<dbReference type="PROSITE" id="PS50005">
    <property type="entry name" value="TPR"/>
    <property type="match status" value="1"/>
</dbReference>
<dbReference type="SMART" id="SM00028">
    <property type="entry name" value="TPR"/>
    <property type="match status" value="2"/>
</dbReference>
<proteinExistence type="predicted"/>
<dbReference type="AlphaFoldDB" id="A0AAV2NWD0"/>
<evidence type="ECO:0000256" key="1">
    <source>
        <dbReference type="ARBA" id="ARBA00022737"/>
    </source>
</evidence>
<dbReference type="Proteomes" id="UP001497644">
    <property type="component" value="Chromosome 5"/>
</dbReference>
<dbReference type="InterPro" id="IPR039663">
    <property type="entry name" value="AIP/AIPL1/TTC9"/>
</dbReference>